<gene>
    <name evidence="1" type="ORF">ABIE08_004120</name>
</gene>
<dbReference type="RefSeq" id="WP_354553704.1">
    <property type="nucleotide sequence ID" value="NZ_JBEPSM010000004.1"/>
</dbReference>
<protein>
    <submittedName>
        <fullName evidence="1">Secreted protein</fullName>
    </submittedName>
</protein>
<evidence type="ECO:0000313" key="2">
    <source>
        <dbReference type="Proteomes" id="UP001549321"/>
    </source>
</evidence>
<evidence type="ECO:0000313" key="1">
    <source>
        <dbReference type="EMBL" id="MET4636162.1"/>
    </source>
</evidence>
<proteinExistence type="predicted"/>
<accession>A0ABV2R4F2</accession>
<sequence length="144" mass="15726">MARPTTLRGSKLLIKIGDRASPEVFVAPCALKTKQFNRSASMNEFNIGDCDDPDAPIWTERVKSALTASLSGSGTLAKESLDLYEEAFADQDSRNVQVTIDYAVGPRTYVGRYHLATLNITGEEDGLIQVEMEWQSDGPVELAA</sequence>
<dbReference type="Proteomes" id="UP001549321">
    <property type="component" value="Unassembled WGS sequence"/>
</dbReference>
<dbReference type="Pfam" id="PF06199">
    <property type="entry name" value="Phage_tail_2"/>
    <property type="match status" value="1"/>
</dbReference>
<keyword evidence="2" id="KW-1185">Reference proteome</keyword>
<reference evidence="1 2" key="1">
    <citation type="submission" date="2024-06" db="EMBL/GenBank/DDBJ databases">
        <title>Sorghum-associated microbial communities from plants grown in Nebraska, USA.</title>
        <authorList>
            <person name="Schachtman D."/>
        </authorList>
    </citation>
    <scope>NUCLEOTIDE SEQUENCE [LARGE SCALE GENOMIC DNA]</scope>
    <source>
        <strain evidence="1 2">3207</strain>
    </source>
</reference>
<dbReference type="InterPro" id="IPR011855">
    <property type="entry name" value="Phgtail_TP901_1"/>
</dbReference>
<dbReference type="EMBL" id="JBEPSM010000004">
    <property type="protein sequence ID" value="MET4636162.1"/>
    <property type="molecule type" value="Genomic_DNA"/>
</dbReference>
<organism evidence="1 2">
    <name type="scientific">Kaistia defluvii</name>
    <dbReference type="NCBI Taxonomy" id="410841"/>
    <lineage>
        <taxon>Bacteria</taxon>
        <taxon>Pseudomonadati</taxon>
        <taxon>Pseudomonadota</taxon>
        <taxon>Alphaproteobacteria</taxon>
        <taxon>Hyphomicrobiales</taxon>
        <taxon>Kaistiaceae</taxon>
        <taxon>Kaistia</taxon>
    </lineage>
</organism>
<name>A0ABV2R4F2_9HYPH</name>
<comment type="caution">
    <text evidence="1">The sequence shown here is derived from an EMBL/GenBank/DDBJ whole genome shotgun (WGS) entry which is preliminary data.</text>
</comment>